<comment type="caution">
    <text evidence="1">The sequence shown here is derived from an EMBL/GenBank/DDBJ whole genome shotgun (WGS) entry which is preliminary data.</text>
</comment>
<dbReference type="EMBL" id="MOPA01000023">
    <property type="protein sequence ID" value="KAK1517357.1"/>
    <property type="molecule type" value="Genomic_DNA"/>
</dbReference>
<evidence type="ECO:0008006" key="3">
    <source>
        <dbReference type="Google" id="ProtNLM"/>
    </source>
</evidence>
<dbReference type="RefSeq" id="XP_060340947.1">
    <property type="nucleotide sequence ID" value="XM_060500466.1"/>
</dbReference>
<evidence type="ECO:0000313" key="2">
    <source>
        <dbReference type="Proteomes" id="UP001241169"/>
    </source>
</evidence>
<organism evidence="1 2">
    <name type="scientific">Colletotrichum paranaense</name>
    <dbReference type="NCBI Taxonomy" id="1914294"/>
    <lineage>
        <taxon>Eukaryota</taxon>
        <taxon>Fungi</taxon>
        <taxon>Dikarya</taxon>
        <taxon>Ascomycota</taxon>
        <taxon>Pezizomycotina</taxon>
        <taxon>Sordariomycetes</taxon>
        <taxon>Hypocreomycetidae</taxon>
        <taxon>Glomerellales</taxon>
        <taxon>Glomerellaceae</taxon>
        <taxon>Colletotrichum</taxon>
        <taxon>Colletotrichum acutatum species complex</taxon>
    </lineage>
</organism>
<dbReference type="Proteomes" id="UP001241169">
    <property type="component" value="Unassembled WGS sequence"/>
</dbReference>
<proteinExistence type="predicted"/>
<protein>
    <recommendedName>
        <fullName evidence="3">Integral membrane protein</fullName>
    </recommendedName>
</protein>
<evidence type="ECO:0000313" key="1">
    <source>
        <dbReference type="EMBL" id="KAK1517357.1"/>
    </source>
</evidence>
<reference evidence="1 2" key="1">
    <citation type="submission" date="2016-10" db="EMBL/GenBank/DDBJ databases">
        <title>The genome sequence of Colletotrichum fioriniae PJ7.</title>
        <authorList>
            <person name="Baroncelli R."/>
        </authorList>
    </citation>
    <scope>NUCLEOTIDE SEQUENCE [LARGE SCALE GENOMIC DNA]</scope>
    <source>
        <strain evidence="1 2">IMI 384185</strain>
    </source>
</reference>
<sequence>MPAFLRGAGANLDACRRGLRRNPNRLYRRVFGRDGSPQRDEDVQQRGRVANPLVVLVVEILATDFSVCKATAAQLAFGFVYGVSISTLHLPMDCRTRLRTVLTLAGVVPAAVYLFPGDPTLHVVPMIIVSAAAGTQMQYCLHVRNRQRTFDSVLRPQSSVECILVAWLIAVGGNAKRVSHFIQAGAVLFFDVLSSSIATRSLTTFFLRVVLVTLALASLVQQFVPASTPKNLGRRGEVAGSSQGQEGWPRAEVLAVIGFFVTPGIAMFYKDVREVIVPRAYRWVVGRQRVQEDEENSGANGFLPLENNELPVWVNVEEELRAGVEQWKD</sequence>
<accession>A0ABQ9RXW2</accession>
<gene>
    <name evidence="1" type="ORF">CPAR01_16221</name>
</gene>
<dbReference type="GeneID" id="85384365"/>
<keyword evidence="2" id="KW-1185">Reference proteome</keyword>
<name>A0ABQ9RXW2_9PEZI</name>